<sequence>MKESSCPKHFEDNILQSDCPKIANKDPLDGPVRCYINGHCSSVDCCVYDEKILTSLNVFINIDSCNYVLEVGIENYKFSKSLLEFDWSSFQLEELPRSNNYIISMVISICWDSEAACDYRITVLENSILAKEYCDWRRPFLNPDFSLTKWEDENGYPANTPLHGQALTDLLEDIGVSKYYESKQCNTSSHPDFALTVDRWSFACPHRVSLVLPLPDNIVCSLSETCTSVDCCMDVELLNKSFHIYLDIDPCYHRLTVGIEQMQFNRSLQDYSWGTVLEVSLLGVINMNFTIDDLPDDKMFIVSMNVSVCFEANSTCEDDIVNVLDNALLPKQQCKYSEDFNVEDFSLTKWMSTRDIDDLKEYMLYQVFEELDASSFLNDYSCDGSKEPWGPTNDGWIRECPKYLSLPYISSRETTCIIMDTCTGIKCCVETPSLGRSFVFSFELDACNFQLTIRIEKFVYNETLVNYVYDFSLDDWATTRGQEFTNLTDIAVLQVSSDLGISKFFKTPSCVRNEIFYQPENLGWKRDCPVTTKLPELQPGLTCVLLPSCTEVDCCIDVDIIHHSFNVILKLDPCDENLIVGIENFIFSISLYEFDWGVRKKLYLNNVIRMDYSIYDLKSDNSYLVDMNVSVCFESSKPCLIDQIVLNKTKLAKKPCKWQTGFKNSSFSLSAWKNSSDIDPSQPLSQLEIRKLEETLKIAPFLLDNACQRFNSPYVPQTDGWRTDCSQEIRNLPSLLSNMNCYIDQSCTSVQCCIDVNELGKSLEIGVKIDPCDFRLTVRIEKLSFDVTLHDYVWGKQEYLDLYGIIQISFVIRNLYEEKIYLISLNASVNFDARREAEYNIIMENNLLPKTVCDWSSDFYIPEFSLTNWLQKKNLRIEDSIPSNILYQLYEETNMGHYFLDNKCSRLVYPFDNSWTKDCGMNMTLPMLPSGISCFITDTCTGIQCCVMNNLLQQTFEVSFLLDSCNRKLSISIEKIQYNNTLLDFKFGTYYSFSLQGIIQVQYSIEDLYTEMYFLVNMKIQFCYESTEPQCNHQFIILQNTKLPKRQCDWNSGFSTPGKSSLGFFFSSSNVVIANS</sequence>
<reference evidence="1" key="1">
    <citation type="submission" date="2021-03" db="EMBL/GenBank/DDBJ databases">
        <authorList>
            <person name="Bekaert M."/>
        </authorList>
    </citation>
    <scope>NUCLEOTIDE SEQUENCE</scope>
</reference>
<dbReference type="EMBL" id="CAJPWZ010003140">
    <property type="protein sequence ID" value="CAG2253142.1"/>
    <property type="molecule type" value="Genomic_DNA"/>
</dbReference>
<comment type="caution">
    <text evidence="1">The sequence shown here is derived from an EMBL/GenBank/DDBJ whole genome shotgun (WGS) entry which is preliminary data.</text>
</comment>
<dbReference type="AlphaFoldDB" id="A0A8S3V655"/>
<protein>
    <submittedName>
        <fullName evidence="1">Uncharacterized protein</fullName>
    </submittedName>
</protein>
<dbReference type="OrthoDB" id="6118621at2759"/>
<dbReference type="Proteomes" id="UP000683360">
    <property type="component" value="Unassembled WGS sequence"/>
</dbReference>
<gene>
    <name evidence="1" type="ORF">MEDL_64692</name>
</gene>
<evidence type="ECO:0000313" key="2">
    <source>
        <dbReference type="Proteomes" id="UP000683360"/>
    </source>
</evidence>
<keyword evidence="2" id="KW-1185">Reference proteome</keyword>
<evidence type="ECO:0000313" key="1">
    <source>
        <dbReference type="EMBL" id="CAG2253142.1"/>
    </source>
</evidence>
<proteinExistence type="predicted"/>
<organism evidence="1 2">
    <name type="scientific">Mytilus edulis</name>
    <name type="common">Blue mussel</name>
    <dbReference type="NCBI Taxonomy" id="6550"/>
    <lineage>
        <taxon>Eukaryota</taxon>
        <taxon>Metazoa</taxon>
        <taxon>Spiralia</taxon>
        <taxon>Lophotrochozoa</taxon>
        <taxon>Mollusca</taxon>
        <taxon>Bivalvia</taxon>
        <taxon>Autobranchia</taxon>
        <taxon>Pteriomorphia</taxon>
        <taxon>Mytilida</taxon>
        <taxon>Mytiloidea</taxon>
        <taxon>Mytilidae</taxon>
        <taxon>Mytilinae</taxon>
        <taxon>Mytilus</taxon>
    </lineage>
</organism>
<name>A0A8S3V655_MYTED</name>
<accession>A0A8S3V655</accession>